<dbReference type="Proteomes" id="UP000325780">
    <property type="component" value="Unassembled WGS sequence"/>
</dbReference>
<evidence type="ECO:0000256" key="2">
    <source>
        <dbReference type="SAM" id="Phobius"/>
    </source>
</evidence>
<keyword evidence="2" id="KW-0472">Membrane</keyword>
<sequence length="108" mass="12438">MQKASESLERRSRPETDYERWLRGQNEHYTPGDHPVYGPNMQGLKDDDSDNDGSSNAVYPSMFTGYWAVCSIVLSALFLILVLKSRKVLRKRNHQRGGISYSGKQWEE</sequence>
<feature type="transmembrane region" description="Helical" evidence="2">
    <location>
        <begin position="64"/>
        <end position="83"/>
    </location>
</feature>
<gene>
    <name evidence="3" type="ORF">BDV25DRAFT_150500</name>
</gene>
<accession>A0A5N6U239</accession>
<organism evidence="3 4">
    <name type="scientific">Aspergillus avenaceus</name>
    <dbReference type="NCBI Taxonomy" id="36643"/>
    <lineage>
        <taxon>Eukaryota</taxon>
        <taxon>Fungi</taxon>
        <taxon>Dikarya</taxon>
        <taxon>Ascomycota</taxon>
        <taxon>Pezizomycotina</taxon>
        <taxon>Eurotiomycetes</taxon>
        <taxon>Eurotiomycetidae</taxon>
        <taxon>Eurotiales</taxon>
        <taxon>Aspergillaceae</taxon>
        <taxon>Aspergillus</taxon>
        <taxon>Aspergillus subgen. Circumdati</taxon>
    </lineage>
</organism>
<evidence type="ECO:0000313" key="4">
    <source>
        <dbReference type="Proteomes" id="UP000325780"/>
    </source>
</evidence>
<feature type="compositionally biased region" description="Basic and acidic residues" evidence="1">
    <location>
        <begin position="1"/>
        <end position="26"/>
    </location>
</feature>
<proteinExistence type="predicted"/>
<name>A0A5N6U239_ASPAV</name>
<keyword evidence="2" id="KW-0812">Transmembrane</keyword>
<keyword evidence="4" id="KW-1185">Reference proteome</keyword>
<keyword evidence="2" id="KW-1133">Transmembrane helix</keyword>
<dbReference type="OrthoDB" id="4487168at2759"/>
<dbReference type="AlphaFoldDB" id="A0A5N6U239"/>
<feature type="region of interest" description="Disordered" evidence="1">
    <location>
        <begin position="1"/>
        <end position="55"/>
    </location>
</feature>
<dbReference type="EMBL" id="ML742048">
    <property type="protein sequence ID" value="KAE8152747.1"/>
    <property type="molecule type" value="Genomic_DNA"/>
</dbReference>
<evidence type="ECO:0000256" key="1">
    <source>
        <dbReference type="SAM" id="MobiDB-lite"/>
    </source>
</evidence>
<evidence type="ECO:0000313" key="3">
    <source>
        <dbReference type="EMBL" id="KAE8152747.1"/>
    </source>
</evidence>
<reference evidence="3 4" key="1">
    <citation type="submission" date="2019-04" db="EMBL/GenBank/DDBJ databases">
        <title>Friends and foes A comparative genomics study of 23 Aspergillus species from section Flavi.</title>
        <authorList>
            <consortium name="DOE Joint Genome Institute"/>
            <person name="Kjaerbolling I."/>
            <person name="Vesth T."/>
            <person name="Frisvad J.C."/>
            <person name="Nybo J.L."/>
            <person name="Theobald S."/>
            <person name="Kildgaard S."/>
            <person name="Isbrandt T."/>
            <person name="Kuo A."/>
            <person name="Sato A."/>
            <person name="Lyhne E.K."/>
            <person name="Kogle M.E."/>
            <person name="Wiebenga A."/>
            <person name="Kun R.S."/>
            <person name="Lubbers R.J."/>
            <person name="Makela M.R."/>
            <person name="Barry K."/>
            <person name="Chovatia M."/>
            <person name="Clum A."/>
            <person name="Daum C."/>
            <person name="Haridas S."/>
            <person name="He G."/>
            <person name="LaButti K."/>
            <person name="Lipzen A."/>
            <person name="Mondo S."/>
            <person name="Riley R."/>
            <person name="Salamov A."/>
            <person name="Simmons B.A."/>
            <person name="Magnuson J.K."/>
            <person name="Henrissat B."/>
            <person name="Mortensen U.H."/>
            <person name="Larsen T.O."/>
            <person name="Devries R.P."/>
            <person name="Grigoriev I.V."/>
            <person name="Machida M."/>
            <person name="Baker S.E."/>
            <person name="Andersen M.R."/>
        </authorList>
    </citation>
    <scope>NUCLEOTIDE SEQUENCE [LARGE SCALE GENOMIC DNA]</scope>
    <source>
        <strain evidence="3 4">IBT 18842</strain>
    </source>
</reference>
<protein>
    <submittedName>
        <fullName evidence="3">Uncharacterized protein</fullName>
    </submittedName>
</protein>